<dbReference type="EMBL" id="JAWZYT010000503">
    <property type="protein sequence ID" value="KAK4322637.1"/>
    <property type="molecule type" value="Genomic_DNA"/>
</dbReference>
<dbReference type="InterPro" id="IPR004240">
    <property type="entry name" value="EMP70"/>
</dbReference>
<dbReference type="GO" id="GO:0072657">
    <property type="term" value="P:protein localization to membrane"/>
    <property type="evidence" value="ECO:0007669"/>
    <property type="project" value="TreeGrafter"/>
</dbReference>
<gene>
    <name evidence="8" type="ORF">Pmani_006614</name>
</gene>
<evidence type="ECO:0000313" key="8">
    <source>
        <dbReference type="EMBL" id="KAK4322637.1"/>
    </source>
</evidence>
<dbReference type="Proteomes" id="UP001292094">
    <property type="component" value="Unassembled WGS sequence"/>
</dbReference>
<dbReference type="GO" id="GO:0016020">
    <property type="term" value="C:membrane"/>
    <property type="evidence" value="ECO:0007669"/>
    <property type="project" value="UniProtKB-SubCell"/>
</dbReference>
<evidence type="ECO:0000256" key="3">
    <source>
        <dbReference type="ARBA" id="ARBA00022692"/>
    </source>
</evidence>
<evidence type="ECO:0000256" key="1">
    <source>
        <dbReference type="ARBA" id="ARBA00004141"/>
    </source>
</evidence>
<evidence type="ECO:0000256" key="2">
    <source>
        <dbReference type="ARBA" id="ARBA00005227"/>
    </source>
</evidence>
<feature type="transmembrane region" description="Helical" evidence="7">
    <location>
        <begin position="7"/>
        <end position="26"/>
    </location>
</feature>
<dbReference type="PANTHER" id="PTHR10766:SF41">
    <property type="entry name" value="TRANSMEMBRANE 9 SUPERFAMILY MEMBER 3"/>
    <property type="match status" value="1"/>
</dbReference>
<protein>
    <recommendedName>
        <fullName evidence="7">Transmembrane 9 superfamily member</fullName>
    </recommendedName>
</protein>
<dbReference type="Pfam" id="PF02990">
    <property type="entry name" value="EMP70"/>
    <property type="match status" value="1"/>
</dbReference>
<keyword evidence="9" id="KW-1185">Reference proteome</keyword>
<keyword evidence="6 7" id="KW-0472">Membrane</keyword>
<comment type="similarity">
    <text evidence="2 7">Belongs to the nonaspanin (TM9SF) (TC 9.A.2) family.</text>
</comment>
<evidence type="ECO:0000256" key="5">
    <source>
        <dbReference type="ARBA" id="ARBA00022989"/>
    </source>
</evidence>
<evidence type="ECO:0000256" key="4">
    <source>
        <dbReference type="ARBA" id="ARBA00022729"/>
    </source>
</evidence>
<feature type="transmembrane region" description="Helical" evidence="7">
    <location>
        <begin position="32"/>
        <end position="58"/>
    </location>
</feature>
<accession>A0AAE1UGB1</accession>
<evidence type="ECO:0000256" key="7">
    <source>
        <dbReference type="RuleBase" id="RU363079"/>
    </source>
</evidence>
<name>A0AAE1UGB1_9EUCA</name>
<proteinExistence type="inferred from homology"/>
<keyword evidence="3 7" id="KW-0812">Transmembrane</keyword>
<sequence>MMLSALLLPTLVCGTTFIINFIAIYYHASRAIAFTIMLAVICICTFVILPLTLAGTVLGRNLAGQPSYPCHVNAVPRPIPEKNNVYEATYHSPWWHPSLWSYLY</sequence>
<evidence type="ECO:0000256" key="6">
    <source>
        <dbReference type="ARBA" id="ARBA00023136"/>
    </source>
</evidence>
<dbReference type="PANTHER" id="PTHR10766">
    <property type="entry name" value="TRANSMEMBRANE 9 SUPERFAMILY PROTEIN"/>
    <property type="match status" value="1"/>
</dbReference>
<organism evidence="8 9">
    <name type="scientific">Petrolisthes manimaculis</name>
    <dbReference type="NCBI Taxonomy" id="1843537"/>
    <lineage>
        <taxon>Eukaryota</taxon>
        <taxon>Metazoa</taxon>
        <taxon>Ecdysozoa</taxon>
        <taxon>Arthropoda</taxon>
        <taxon>Crustacea</taxon>
        <taxon>Multicrustacea</taxon>
        <taxon>Malacostraca</taxon>
        <taxon>Eumalacostraca</taxon>
        <taxon>Eucarida</taxon>
        <taxon>Decapoda</taxon>
        <taxon>Pleocyemata</taxon>
        <taxon>Anomura</taxon>
        <taxon>Galatheoidea</taxon>
        <taxon>Porcellanidae</taxon>
        <taxon>Petrolisthes</taxon>
    </lineage>
</organism>
<keyword evidence="4" id="KW-0732">Signal</keyword>
<comment type="caution">
    <text evidence="8">The sequence shown here is derived from an EMBL/GenBank/DDBJ whole genome shotgun (WGS) entry which is preliminary data.</text>
</comment>
<dbReference type="AlphaFoldDB" id="A0AAE1UGB1"/>
<reference evidence="8" key="1">
    <citation type="submission" date="2023-11" db="EMBL/GenBank/DDBJ databases">
        <title>Genome assemblies of two species of porcelain crab, Petrolisthes cinctipes and Petrolisthes manimaculis (Anomura: Porcellanidae).</title>
        <authorList>
            <person name="Angst P."/>
        </authorList>
    </citation>
    <scope>NUCLEOTIDE SEQUENCE</scope>
    <source>
        <strain evidence="8">PB745_02</strain>
        <tissue evidence="8">Gill</tissue>
    </source>
</reference>
<evidence type="ECO:0000313" key="9">
    <source>
        <dbReference type="Proteomes" id="UP001292094"/>
    </source>
</evidence>
<comment type="subcellular location">
    <subcellularLocation>
        <location evidence="1">Membrane</location>
        <topology evidence="1">Multi-pass membrane protein</topology>
    </subcellularLocation>
</comment>
<keyword evidence="5 7" id="KW-1133">Transmembrane helix</keyword>
<comment type="caution">
    <text evidence="7">Lacks conserved residue(s) required for the propagation of feature annotation.</text>
</comment>